<feature type="compositionally biased region" description="Polar residues" evidence="7">
    <location>
        <begin position="514"/>
        <end position="540"/>
    </location>
</feature>
<feature type="domain" description="Sodium/calcium exchanger membrane region" evidence="9">
    <location>
        <begin position="147"/>
        <end position="288"/>
    </location>
</feature>
<feature type="transmembrane region" description="Helical" evidence="8">
    <location>
        <begin position="216"/>
        <end position="237"/>
    </location>
</feature>
<dbReference type="PANTHER" id="PTHR12266">
    <property type="entry name" value="NA+/CA2+ K+ INDEPENDENT EXCHANGER"/>
    <property type="match status" value="1"/>
</dbReference>
<dbReference type="InterPro" id="IPR044880">
    <property type="entry name" value="NCX_ion-bd_dom_sf"/>
</dbReference>
<comment type="subcellular location">
    <subcellularLocation>
        <location evidence="1">Membrane</location>
        <topology evidence="1">Multi-pass membrane protein</topology>
    </subcellularLocation>
</comment>
<feature type="transmembrane region" description="Helical" evidence="8">
    <location>
        <begin position="813"/>
        <end position="834"/>
    </location>
</feature>
<feature type="compositionally biased region" description="Polar residues" evidence="7">
    <location>
        <begin position="672"/>
        <end position="684"/>
    </location>
</feature>
<feature type="transmembrane region" description="Helical" evidence="8">
    <location>
        <begin position="758"/>
        <end position="778"/>
    </location>
</feature>
<keyword evidence="4 8" id="KW-0812">Transmembrane</keyword>
<feature type="transmembrane region" description="Helical" evidence="8">
    <location>
        <begin position="140"/>
        <end position="159"/>
    </location>
</feature>
<feature type="compositionally biased region" description="Low complexity" evidence="7">
    <location>
        <begin position="325"/>
        <end position="335"/>
    </location>
</feature>
<keyword evidence="6 8" id="KW-0472">Membrane</keyword>
<dbReference type="InterPro" id="IPR051359">
    <property type="entry name" value="CaCA_antiporter"/>
</dbReference>
<evidence type="ECO:0000313" key="11">
    <source>
        <dbReference type="Proteomes" id="UP001150538"/>
    </source>
</evidence>
<dbReference type="GO" id="GO:0006874">
    <property type="term" value="P:intracellular calcium ion homeostasis"/>
    <property type="evidence" value="ECO:0007669"/>
    <property type="project" value="TreeGrafter"/>
</dbReference>
<organism evidence="10 11">
    <name type="scientific">Mycoemilia scoparia</name>
    <dbReference type="NCBI Taxonomy" id="417184"/>
    <lineage>
        <taxon>Eukaryota</taxon>
        <taxon>Fungi</taxon>
        <taxon>Fungi incertae sedis</taxon>
        <taxon>Zoopagomycota</taxon>
        <taxon>Kickxellomycotina</taxon>
        <taxon>Kickxellomycetes</taxon>
        <taxon>Kickxellales</taxon>
        <taxon>Kickxellaceae</taxon>
        <taxon>Mycoemilia</taxon>
    </lineage>
</organism>
<proteinExistence type="inferred from homology"/>
<evidence type="ECO:0000256" key="5">
    <source>
        <dbReference type="ARBA" id="ARBA00022989"/>
    </source>
</evidence>
<reference evidence="10" key="1">
    <citation type="submission" date="2022-07" db="EMBL/GenBank/DDBJ databases">
        <title>Phylogenomic reconstructions and comparative analyses of Kickxellomycotina fungi.</title>
        <authorList>
            <person name="Reynolds N.K."/>
            <person name="Stajich J.E."/>
            <person name="Barry K."/>
            <person name="Grigoriev I.V."/>
            <person name="Crous P."/>
            <person name="Smith M.E."/>
        </authorList>
    </citation>
    <scope>NUCLEOTIDE SEQUENCE</scope>
    <source>
        <strain evidence="10">NBRC 100468</strain>
    </source>
</reference>
<gene>
    <name evidence="10" type="ORF">H4219_001852</name>
</gene>
<evidence type="ECO:0000256" key="2">
    <source>
        <dbReference type="ARBA" id="ARBA00008170"/>
    </source>
</evidence>
<accession>A0A9W8A744</accession>
<dbReference type="GO" id="GO:0016020">
    <property type="term" value="C:membrane"/>
    <property type="evidence" value="ECO:0007669"/>
    <property type="project" value="UniProtKB-SubCell"/>
</dbReference>
<dbReference type="GO" id="GO:0008324">
    <property type="term" value="F:monoatomic cation transmembrane transporter activity"/>
    <property type="evidence" value="ECO:0007669"/>
    <property type="project" value="TreeGrafter"/>
</dbReference>
<feature type="transmembrane region" description="Helical" evidence="8">
    <location>
        <begin position="957"/>
        <end position="976"/>
    </location>
</feature>
<feature type="region of interest" description="Disordered" evidence="7">
    <location>
        <begin position="325"/>
        <end position="346"/>
    </location>
</feature>
<feature type="transmembrane region" description="Helical" evidence="8">
    <location>
        <begin position="783"/>
        <end position="801"/>
    </location>
</feature>
<dbReference type="Proteomes" id="UP001150538">
    <property type="component" value="Unassembled WGS sequence"/>
</dbReference>
<dbReference type="OrthoDB" id="407410at2759"/>
<feature type="compositionally biased region" description="Low complexity" evidence="7">
    <location>
        <begin position="503"/>
        <end position="513"/>
    </location>
</feature>
<feature type="transmembrane region" description="Helical" evidence="8">
    <location>
        <begin position="274"/>
        <end position="293"/>
    </location>
</feature>
<feature type="region of interest" description="Disordered" evidence="7">
    <location>
        <begin position="472"/>
        <end position="491"/>
    </location>
</feature>
<protein>
    <recommendedName>
        <fullName evidence="9">Sodium/calcium exchanger membrane region domain-containing protein</fullName>
    </recommendedName>
</protein>
<feature type="transmembrane region" description="Helical" evidence="8">
    <location>
        <begin position="12"/>
        <end position="30"/>
    </location>
</feature>
<name>A0A9W8A744_9FUNG</name>
<dbReference type="EMBL" id="JANBPU010000024">
    <property type="protein sequence ID" value="KAJ1919604.1"/>
    <property type="molecule type" value="Genomic_DNA"/>
</dbReference>
<feature type="domain" description="Sodium/calcium exchanger membrane region" evidence="9">
    <location>
        <begin position="820"/>
        <end position="965"/>
    </location>
</feature>
<evidence type="ECO:0000256" key="6">
    <source>
        <dbReference type="ARBA" id="ARBA00023136"/>
    </source>
</evidence>
<dbReference type="Pfam" id="PF01699">
    <property type="entry name" value="Na_Ca_ex"/>
    <property type="match status" value="2"/>
</dbReference>
<dbReference type="AlphaFoldDB" id="A0A9W8A744"/>
<feature type="region of interest" description="Disordered" evidence="7">
    <location>
        <begin position="395"/>
        <end position="417"/>
    </location>
</feature>
<evidence type="ECO:0000256" key="4">
    <source>
        <dbReference type="ARBA" id="ARBA00022692"/>
    </source>
</evidence>
<evidence type="ECO:0000256" key="1">
    <source>
        <dbReference type="ARBA" id="ARBA00004141"/>
    </source>
</evidence>
<evidence type="ECO:0000313" key="10">
    <source>
        <dbReference type="EMBL" id="KAJ1919604.1"/>
    </source>
</evidence>
<feature type="transmembrane region" description="Helical" evidence="8">
    <location>
        <begin position="629"/>
        <end position="652"/>
    </location>
</feature>
<dbReference type="InterPro" id="IPR004837">
    <property type="entry name" value="NaCa_Exmemb"/>
</dbReference>
<sequence length="980" mass="107775">MVSQFWLRGRVTTYGAFFLFVILCAALYVYSNQILETSLPVNSQAVLQNQLLAQDWHEIPRNTAAAATTGPNKSEVTRFQSPLLVNKDGDDGDFERKECKRVDKYQPHQCDFVLENCQDVGSAIFPYLAFYYCNTAGYRWVMLIGMGLWMSLLFVWVGMSASDYFSPNLGTISKLLHMPEALAGVTLLALGNGAPDLFTTMSAARAGSGGMAVGELIGSASCIVNIVIGLIALVAPNFKVDKVSFLRELSFFLLALSLIMVAVILGQINRIFSIYLISIYIAYAAVVTLTTFYEERVKRYNRLLDRVRRSYVPVREDIPPAIVMRTTSNSSSSGSRPGGGNEADDEMEDGLEAEINELQYEWWKDHSRSRYSSLLLAAEFRDFLEMLGDMTQQRFTSNSLRPQSSQGIYSDTSPNLENSANVHQPVPIIRLPVAHDQQSIYSQETSLLHKPSGDHSNTELPSIKIMPATPRTELMGMGKGSSNSPQPTILDLNDYELGSQIPSSSNSNNNNNNTLASNEGSASLNLHSSSNTPLKSSISPKIQPLLSPELRSQSDDGDTERSIYGHGLGSHLQMPHQMDPRPSISSSVFYYHDIPRLQDQPQPGWMLWARVVLRETVPTLRHWKSNAKLYTKLFLVFSAVPVFFLTMTIPVLSEPPQGDLGNERRAGLGSGNPISDSSDGQNTSTHDEERALIPRISPQSTSSSMQSNVDNGFLAVPHSPIMPSNVSTKTVETVFSQYHDPLIRNVPPEKLEKAEWCIILVKCITVPVFISVMSCVIVGTSRLMVFVGLGIGALTALYGLIKGPGFQESFPYYLKILPCFLGFASALSWIYIIADEMVAILQTIGIVFNMSEDILGLTILGWGNTIGDLVTNFTMAKMGFPRMAIAACFGSPMLNLLLGVGLAANAAAASKNGKPFKISLSSPAVPLSIAMLFIGVVMTLFAVSANGYRMTQRVGKILLCIYLLTFVSNVLLEYYYNRES</sequence>
<keyword evidence="11" id="KW-1185">Reference proteome</keyword>
<keyword evidence="3" id="KW-0813">Transport</keyword>
<evidence type="ECO:0000259" key="9">
    <source>
        <dbReference type="Pfam" id="PF01699"/>
    </source>
</evidence>
<evidence type="ECO:0000256" key="8">
    <source>
        <dbReference type="SAM" id="Phobius"/>
    </source>
</evidence>
<feature type="transmembrane region" description="Helical" evidence="8">
    <location>
        <begin position="924"/>
        <end position="945"/>
    </location>
</feature>
<evidence type="ECO:0000256" key="7">
    <source>
        <dbReference type="SAM" id="MobiDB-lite"/>
    </source>
</evidence>
<feature type="region of interest" description="Disordered" evidence="7">
    <location>
        <begin position="497"/>
        <end position="579"/>
    </location>
</feature>
<keyword evidence="5 8" id="KW-1133">Transmembrane helix</keyword>
<feature type="transmembrane region" description="Helical" evidence="8">
    <location>
        <begin position="249"/>
        <end position="268"/>
    </location>
</feature>
<feature type="transmembrane region" description="Helical" evidence="8">
    <location>
        <begin position="883"/>
        <end position="904"/>
    </location>
</feature>
<feature type="region of interest" description="Disordered" evidence="7">
    <location>
        <begin position="654"/>
        <end position="688"/>
    </location>
</feature>
<comment type="caution">
    <text evidence="10">The sequence shown here is derived from an EMBL/GenBank/DDBJ whole genome shotgun (WGS) entry which is preliminary data.</text>
</comment>
<dbReference type="PANTHER" id="PTHR12266:SF0">
    <property type="entry name" value="MITOCHONDRIAL SODIUM_CALCIUM EXCHANGER PROTEIN"/>
    <property type="match status" value="1"/>
</dbReference>
<evidence type="ECO:0000256" key="3">
    <source>
        <dbReference type="ARBA" id="ARBA00022448"/>
    </source>
</evidence>
<comment type="similarity">
    <text evidence="2">Belongs to the Ca(2+):cation antiporter (CaCA) (TC 2.A.19) family.</text>
</comment>
<dbReference type="Gene3D" id="1.20.1420.30">
    <property type="entry name" value="NCX, central ion-binding region"/>
    <property type="match status" value="2"/>
</dbReference>